<dbReference type="InterPro" id="IPR001387">
    <property type="entry name" value="Cro/C1-type_HTH"/>
</dbReference>
<gene>
    <name evidence="2" type="ORF">DSW25_05210</name>
</gene>
<dbReference type="OrthoDB" id="9803379at2"/>
<name>A0A073IDV8_9RHOB</name>
<proteinExistence type="predicted"/>
<dbReference type="SUPFAM" id="SSF47413">
    <property type="entry name" value="lambda repressor-like DNA-binding domains"/>
    <property type="match status" value="1"/>
</dbReference>
<accession>A0A073IDV8</accession>
<dbReference type="EMBL" id="JAMC01000019">
    <property type="protein sequence ID" value="KEJ87765.1"/>
    <property type="molecule type" value="Genomic_DNA"/>
</dbReference>
<comment type="caution">
    <text evidence="2">The sequence shown here is derived from an EMBL/GenBank/DDBJ whole genome shotgun (WGS) entry which is preliminary data.</text>
</comment>
<dbReference type="Gene3D" id="1.10.260.40">
    <property type="entry name" value="lambda repressor-like DNA-binding domains"/>
    <property type="match status" value="1"/>
</dbReference>
<dbReference type="SMART" id="SM00530">
    <property type="entry name" value="HTH_XRE"/>
    <property type="match status" value="1"/>
</dbReference>
<evidence type="ECO:0000313" key="2">
    <source>
        <dbReference type="EMBL" id="KEJ87765.1"/>
    </source>
</evidence>
<keyword evidence="3" id="KW-1185">Reference proteome</keyword>
<sequence length="92" mass="10043">MTKLADLKKEFLSDPDNKAAYDALEPEFNLARKLIAARAAAGLSQAEVAERMGTKQSEISRIEGARQNISIEKLARFADAVGAKLDIRLDPV</sequence>
<protein>
    <recommendedName>
        <fullName evidence="1">HTH cro/C1-type domain-containing protein</fullName>
    </recommendedName>
</protein>
<dbReference type="Proteomes" id="UP000027734">
    <property type="component" value="Unassembled WGS sequence"/>
</dbReference>
<dbReference type="eggNOG" id="COG3620">
    <property type="taxonomic scope" value="Bacteria"/>
</dbReference>
<reference evidence="2 3" key="1">
    <citation type="submission" date="2014-01" db="EMBL/GenBank/DDBJ databases">
        <title>Sulfitobacter donghicola JCM 14565 Genome Sequencing.</title>
        <authorList>
            <person name="Lai Q."/>
            <person name="Hong Z."/>
        </authorList>
    </citation>
    <scope>NUCLEOTIDE SEQUENCE [LARGE SCALE GENOMIC DNA]</scope>
    <source>
        <strain evidence="2 3">JCM 14565</strain>
    </source>
</reference>
<dbReference type="Pfam" id="PF13560">
    <property type="entry name" value="HTH_31"/>
    <property type="match status" value="1"/>
</dbReference>
<dbReference type="CDD" id="cd00093">
    <property type="entry name" value="HTH_XRE"/>
    <property type="match status" value="1"/>
</dbReference>
<dbReference type="GO" id="GO:0003677">
    <property type="term" value="F:DNA binding"/>
    <property type="evidence" value="ECO:0007669"/>
    <property type="project" value="InterPro"/>
</dbReference>
<dbReference type="RefSeq" id="WP_025060816.1">
    <property type="nucleotide sequence ID" value="NZ_JAMC01000019.1"/>
</dbReference>
<dbReference type="AlphaFoldDB" id="A0A073IDV8"/>
<dbReference type="InterPro" id="IPR010982">
    <property type="entry name" value="Lambda_DNA-bd_dom_sf"/>
</dbReference>
<organism evidence="2 3">
    <name type="scientific">Sulfitobacter donghicola DSW-25 = KCTC 12864 = JCM 14565</name>
    <dbReference type="NCBI Taxonomy" id="1300350"/>
    <lineage>
        <taxon>Bacteria</taxon>
        <taxon>Pseudomonadati</taxon>
        <taxon>Pseudomonadota</taxon>
        <taxon>Alphaproteobacteria</taxon>
        <taxon>Rhodobacterales</taxon>
        <taxon>Roseobacteraceae</taxon>
        <taxon>Sulfitobacter</taxon>
    </lineage>
</organism>
<dbReference type="PROSITE" id="PS50943">
    <property type="entry name" value="HTH_CROC1"/>
    <property type="match status" value="1"/>
</dbReference>
<evidence type="ECO:0000259" key="1">
    <source>
        <dbReference type="PROSITE" id="PS50943"/>
    </source>
</evidence>
<feature type="domain" description="HTH cro/C1-type" evidence="1">
    <location>
        <begin position="34"/>
        <end position="88"/>
    </location>
</feature>
<evidence type="ECO:0000313" key="3">
    <source>
        <dbReference type="Proteomes" id="UP000027734"/>
    </source>
</evidence>
<dbReference type="STRING" id="1300350.Z948_3563"/>